<reference evidence="1" key="2">
    <citation type="submission" date="2025-03" db="EMBL/GenBank/DDBJ databases">
        <authorList>
            <consortium name="ELIXIR-Norway"/>
            <consortium name="Elixir Norway"/>
        </authorList>
    </citation>
    <scope>NUCLEOTIDE SEQUENCE</scope>
</reference>
<dbReference type="EMBL" id="OX596090">
    <property type="protein sequence ID" value="CAN0541676.1"/>
    <property type="molecule type" value="Genomic_DNA"/>
</dbReference>
<organism evidence="1 2">
    <name type="scientific">Rangifer tarandus platyrhynchus</name>
    <name type="common">Svalbard reindeer</name>
    <dbReference type="NCBI Taxonomy" id="3082113"/>
    <lineage>
        <taxon>Eukaryota</taxon>
        <taxon>Metazoa</taxon>
        <taxon>Chordata</taxon>
        <taxon>Craniata</taxon>
        <taxon>Vertebrata</taxon>
        <taxon>Euteleostomi</taxon>
        <taxon>Mammalia</taxon>
        <taxon>Eutheria</taxon>
        <taxon>Laurasiatheria</taxon>
        <taxon>Artiodactyla</taxon>
        <taxon>Ruminantia</taxon>
        <taxon>Pecora</taxon>
        <taxon>Cervidae</taxon>
        <taxon>Odocoileinae</taxon>
        <taxon>Rangifer</taxon>
    </lineage>
</organism>
<protein>
    <submittedName>
        <fullName evidence="1">Uncharacterized protein</fullName>
    </submittedName>
</protein>
<evidence type="ECO:0000313" key="2">
    <source>
        <dbReference type="Proteomes" id="UP001162501"/>
    </source>
</evidence>
<evidence type="ECO:0000313" key="1">
    <source>
        <dbReference type="EMBL" id="CAN0541676.1"/>
    </source>
</evidence>
<reference evidence="1" key="1">
    <citation type="submission" date="2023-05" db="EMBL/GenBank/DDBJ databases">
        <authorList>
            <consortium name="ELIXIR-Norway"/>
        </authorList>
    </citation>
    <scope>NUCLEOTIDE SEQUENCE</scope>
</reference>
<dbReference type="Proteomes" id="UP001162501">
    <property type="component" value="Chromosome 6"/>
</dbReference>
<feature type="non-terminal residue" evidence="1">
    <location>
        <position position="1"/>
    </location>
</feature>
<name>A0AC60A0N0_RANTA</name>
<sequence length="54" mass="5621">GQILKREPDHLSQKQLAMKSANAPRLAHPASALTGPPGKFKVANEGGEEASQTG</sequence>
<proteinExistence type="predicted"/>
<feature type="non-terminal residue" evidence="1">
    <location>
        <position position="54"/>
    </location>
</feature>
<accession>A0AC60A0N0</accession>
<gene>
    <name evidence="1" type="ORF">MRATA1EN22A_LOCUS25444</name>
</gene>